<gene>
    <name evidence="9" type="ORF">QPX54_01245</name>
</gene>
<reference evidence="9" key="1">
    <citation type="submission" date="2023-05" db="EMBL/GenBank/DDBJ databases">
        <title>Metabolic capabilities are highly conserved among human nasal-associated Corynebacterium species in pangenomic analyses.</title>
        <authorList>
            <person name="Tran T.H."/>
            <person name="Roberts A.Q."/>
            <person name="Escapa I.F."/>
            <person name="Gao W."/>
            <person name="Conlan S."/>
            <person name="Kong H."/>
            <person name="Segre J.A."/>
            <person name="Kelly M.S."/>
            <person name="Lemon K.P."/>
        </authorList>
    </citation>
    <scope>NUCLEOTIDE SEQUENCE</scope>
    <source>
        <strain evidence="9">KPL2654</strain>
    </source>
</reference>
<keyword evidence="5 8" id="KW-1133">Transmembrane helix</keyword>
<dbReference type="EMBL" id="JASNVP010000001">
    <property type="protein sequence ID" value="MDK4325145.1"/>
    <property type="molecule type" value="Genomic_DNA"/>
</dbReference>
<feature type="compositionally biased region" description="Basic and acidic residues" evidence="7">
    <location>
        <begin position="9"/>
        <end position="25"/>
    </location>
</feature>
<dbReference type="AlphaFoldDB" id="A0AAP4BRM4"/>
<dbReference type="GO" id="GO:0008324">
    <property type="term" value="F:monoatomic cation transmembrane transporter activity"/>
    <property type="evidence" value="ECO:0007669"/>
    <property type="project" value="InterPro"/>
</dbReference>
<evidence type="ECO:0000256" key="2">
    <source>
        <dbReference type="ARBA" id="ARBA00006228"/>
    </source>
</evidence>
<evidence type="ECO:0000256" key="6">
    <source>
        <dbReference type="ARBA" id="ARBA00023136"/>
    </source>
</evidence>
<keyword evidence="4 8" id="KW-0812">Transmembrane</keyword>
<feature type="transmembrane region" description="Helical" evidence="8">
    <location>
        <begin position="94"/>
        <end position="117"/>
    </location>
</feature>
<evidence type="ECO:0000313" key="9">
    <source>
        <dbReference type="EMBL" id="MDK4325145.1"/>
    </source>
</evidence>
<evidence type="ECO:0000256" key="5">
    <source>
        <dbReference type="ARBA" id="ARBA00022989"/>
    </source>
</evidence>
<evidence type="ECO:0000256" key="3">
    <source>
        <dbReference type="ARBA" id="ARBA00022475"/>
    </source>
</evidence>
<dbReference type="InterPro" id="IPR002758">
    <property type="entry name" value="Cation_antiport_E"/>
</dbReference>
<protein>
    <submittedName>
        <fullName evidence="9">Na+/H+ antiporter subunit E</fullName>
    </submittedName>
</protein>
<name>A0AAP4BRM4_9CORY</name>
<comment type="similarity">
    <text evidence="2">Belongs to the CPA3 antiporters (TC 2.A.63) subunit E family.</text>
</comment>
<dbReference type="NCBIfam" id="NF006521">
    <property type="entry name" value="PRK08965.1-5"/>
    <property type="match status" value="1"/>
</dbReference>
<feature type="transmembrane region" description="Helical" evidence="8">
    <location>
        <begin position="39"/>
        <end position="56"/>
    </location>
</feature>
<keyword evidence="3" id="KW-1003">Cell membrane</keyword>
<dbReference type="PANTHER" id="PTHR34584:SF1">
    <property type="entry name" value="NA(+)_H(+) ANTIPORTER SUBUNIT E1"/>
    <property type="match status" value="1"/>
</dbReference>
<feature type="region of interest" description="Disordered" evidence="7">
    <location>
        <begin position="1"/>
        <end position="26"/>
    </location>
</feature>
<dbReference type="Pfam" id="PF01899">
    <property type="entry name" value="MNHE"/>
    <property type="match status" value="1"/>
</dbReference>
<proteinExistence type="inferred from homology"/>
<accession>A0AAP4BRM4</accession>
<dbReference type="RefSeq" id="WP_238635858.1">
    <property type="nucleotide sequence ID" value="NZ_CP091865.1"/>
</dbReference>
<comment type="subcellular location">
    <subcellularLocation>
        <location evidence="1">Cell membrane</location>
        <topology evidence="1">Multi-pass membrane protein</topology>
    </subcellularLocation>
</comment>
<evidence type="ECO:0000313" key="10">
    <source>
        <dbReference type="Proteomes" id="UP001226160"/>
    </source>
</evidence>
<keyword evidence="6 8" id="KW-0472">Membrane</keyword>
<sequence>MGTSTQDAQDNRARDKSQKSPAREAHLKKRVPKGLRNRFRPWFITWLMIMWIILVGEISWGNIVAGLIVGTLVVYLLPLPAMPVTGLHVSWHKLAWFLVVFVVELLRASLHVAFLALRPKELPKTAIVTAPMRVSSEFILVIAVTLYNLQPGGAITDIDIANRTLTIHLLDADNDERIEQELERVKILEARMIEIFERT</sequence>
<evidence type="ECO:0000256" key="7">
    <source>
        <dbReference type="SAM" id="MobiDB-lite"/>
    </source>
</evidence>
<dbReference type="PANTHER" id="PTHR34584">
    <property type="entry name" value="NA(+)/H(+) ANTIPORTER SUBUNIT E1"/>
    <property type="match status" value="1"/>
</dbReference>
<evidence type="ECO:0000256" key="1">
    <source>
        <dbReference type="ARBA" id="ARBA00004651"/>
    </source>
</evidence>
<feature type="transmembrane region" description="Helical" evidence="8">
    <location>
        <begin position="63"/>
        <end position="82"/>
    </location>
</feature>
<evidence type="ECO:0000256" key="4">
    <source>
        <dbReference type="ARBA" id="ARBA00022692"/>
    </source>
</evidence>
<dbReference type="GO" id="GO:0005886">
    <property type="term" value="C:plasma membrane"/>
    <property type="evidence" value="ECO:0007669"/>
    <property type="project" value="UniProtKB-SubCell"/>
</dbReference>
<comment type="caution">
    <text evidence="9">The sequence shown here is derived from an EMBL/GenBank/DDBJ whole genome shotgun (WGS) entry which is preliminary data.</text>
</comment>
<organism evidence="9 10">
    <name type="scientific">Corynebacterium propinquum</name>
    <dbReference type="NCBI Taxonomy" id="43769"/>
    <lineage>
        <taxon>Bacteria</taxon>
        <taxon>Bacillati</taxon>
        <taxon>Actinomycetota</taxon>
        <taxon>Actinomycetes</taxon>
        <taxon>Mycobacteriales</taxon>
        <taxon>Corynebacteriaceae</taxon>
        <taxon>Corynebacterium</taxon>
    </lineage>
</organism>
<dbReference type="Proteomes" id="UP001226160">
    <property type="component" value="Unassembled WGS sequence"/>
</dbReference>
<evidence type="ECO:0000256" key="8">
    <source>
        <dbReference type="SAM" id="Phobius"/>
    </source>
</evidence>